<keyword evidence="1" id="KW-0677">Repeat</keyword>
<reference evidence="4 5" key="1">
    <citation type="submission" date="2018-04" db="EMBL/GenBank/DDBJ databases">
        <authorList>
            <person name="Vogel A."/>
        </authorList>
    </citation>
    <scope>NUCLEOTIDE SEQUENCE [LARGE SCALE GENOMIC DNA]</scope>
</reference>
<organism evidence="4 5">
    <name type="scientific">Cuscuta campestris</name>
    <dbReference type="NCBI Taxonomy" id="132261"/>
    <lineage>
        <taxon>Eukaryota</taxon>
        <taxon>Viridiplantae</taxon>
        <taxon>Streptophyta</taxon>
        <taxon>Embryophyta</taxon>
        <taxon>Tracheophyta</taxon>
        <taxon>Spermatophyta</taxon>
        <taxon>Magnoliopsida</taxon>
        <taxon>eudicotyledons</taxon>
        <taxon>Gunneridae</taxon>
        <taxon>Pentapetalae</taxon>
        <taxon>asterids</taxon>
        <taxon>lamiids</taxon>
        <taxon>Solanales</taxon>
        <taxon>Convolvulaceae</taxon>
        <taxon>Cuscuteae</taxon>
        <taxon>Cuscuta</taxon>
        <taxon>Cuscuta subgen. Grammica</taxon>
        <taxon>Cuscuta sect. Cleistogrammica</taxon>
    </lineage>
</organism>
<keyword evidence="5" id="KW-1185">Reference proteome</keyword>
<dbReference type="PROSITE" id="PS51375">
    <property type="entry name" value="PPR"/>
    <property type="match status" value="3"/>
</dbReference>
<feature type="repeat" description="PPR" evidence="2">
    <location>
        <begin position="371"/>
        <end position="405"/>
    </location>
</feature>
<dbReference type="GO" id="GO:0009507">
    <property type="term" value="C:chloroplast"/>
    <property type="evidence" value="ECO:0007669"/>
    <property type="project" value="TreeGrafter"/>
</dbReference>
<evidence type="ECO:0008006" key="6">
    <source>
        <dbReference type="Google" id="ProtNLM"/>
    </source>
</evidence>
<dbReference type="AlphaFoldDB" id="A0A484N904"/>
<feature type="repeat" description="PPR" evidence="2">
    <location>
        <begin position="336"/>
        <end position="370"/>
    </location>
</feature>
<dbReference type="PANTHER" id="PTHR46935:SF2">
    <property type="entry name" value="PENTACOTRIPEPTIDE-REPEAT REGION OF PRORP DOMAIN-CONTAINING PROTEIN"/>
    <property type="match status" value="1"/>
</dbReference>
<dbReference type="GO" id="GO:0009658">
    <property type="term" value="P:chloroplast organization"/>
    <property type="evidence" value="ECO:0007669"/>
    <property type="project" value="InterPro"/>
</dbReference>
<feature type="repeat" description="PPR" evidence="2">
    <location>
        <begin position="406"/>
        <end position="440"/>
    </location>
</feature>
<dbReference type="InterPro" id="IPR011990">
    <property type="entry name" value="TPR-like_helical_dom_sf"/>
</dbReference>
<dbReference type="Proteomes" id="UP000595140">
    <property type="component" value="Unassembled WGS sequence"/>
</dbReference>
<dbReference type="InterPro" id="IPR044645">
    <property type="entry name" value="DG1/EMB2279-like"/>
</dbReference>
<feature type="compositionally biased region" description="Basic residues" evidence="3">
    <location>
        <begin position="43"/>
        <end position="54"/>
    </location>
</feature>
<evidence type="ECO:0000256" key="3">
    <source>
        <dbReference type="SAM" id="MobiDB-lite"/>
    </source>
</evidence>
<dbReference type="Pfam" id="PF01535">
    <property type="entry name" value="PPR"/>
    <property type="match status" value="2"/>
</dbReference>
<dbReference type="NCBIfam" id="TIGR00756">
    <property type="entry name" value="PPR"/>
    <property type="match status" value="1"/>
</dbReference>
<proteinExistence type="predicted"/>
<evidence type="ECO:0000313" key="4">
    <source>
        <dbReference type="EMBL" id="VFQ97835.1"/>
    </source>
</evidence>
<dbReference type="Pfam" id="PF13812">
    <property type="entry name" value="PPR_3"/>
    <property type="match status" value="1"/>
</dbReference>
<evidence type="ECO:0000313" key="5">
    <source>
        <dbReference type="Proteomes" id="UP000595140"/>
    </source>
</evidence>
<dbReference type="InterPro" id="IPR002885">
    <property type="entry name" value="PPR_rpt"/>
</dbReference>
<evidence type="ECO:0000256" key="2">
    <source>
        <dbReference type="PROSITE-ProRule" id="PRU00708"/>
    </source>
</evidence>
<sequence>MEVSAGAPRPPLQPEKPDVERIKQKLLKNGVVPTPKIIHNICKKHRQKVNRRAAKQAAKEPPPLTDAQKQTLEEESHFQTIKSEYRSFVGAVNAKNEGKLIGRPWERLNKLQLQVLSRENMQQSGDSLRDEPLRELRDIMECEREKYGWILDEDVEIEEGWSDNQRSNWVPPKFKGSESKAIRFLIDKLSGTEMSAKNYKFSRLMKYTRLQFTERQMLRLVEGLGDRGEWRHALSVVEWVYDSKEHIHYKSRFVYTKLLAVLGRCRRPREALEVFDLMRGDAEIYPDMAAYRSVCVLLGQAGLLKELINIIDRMKEKPKKVKTVKHKNWDPVIQPDIVIYNAVLNACVPSCQWRGVHWVFQQIRSNGLKPNGATYGLAMEVMLRSRKYDLVHEFFDKMKRSGFADKAITYKVLVKTLWEEGKVNEAVHAVREMEQSGVVGTPCVYYELACCLCYHGKLEGAFFEIEKLRRLRRDRPLAVTFTGMILSSMEGGHIDNCISIYEHCKKCCEPDIGIVNAMLKVYGRNDMFLEAKDLYEFTKKVNAGSQSSLCPDVYTFSSMLEASAHALQWEYFDSVYKEMTLVGYQLDTKKHAYLLVDASKAGKGHLLDHAFDTILEAGMVPPSSFFTEIVCNATSQCDYKRAVIVINMLALAPYQITEQEWIELFESNQERVRSTNLQELLETLHAQGTRTEATILNLCGALQSLLGDRGSNNLDSRVGSDIKPGKDSGVAGLIHDDHSNEFEELNVDVTTSDNEDSEETEEPSVYEILQHWKEMEENDNISSLSL</sequence>
<dbReference type="PANTHER" id="PTHR46935">
    <property type="entry name" value="OS01G0674700 PROTEIN"/>
    <property type="match status" value="1"/>
</dbReference>
<dbReference type="SUPFAM" id="SSF48452">
    <property type="entry name" value="TPR-like"/>
    <property type="match status" value="1"/>
</dbReference>
<feature type="region of interest" description="Disordered" evidence="3">
    <location>
        <begin position="43"/>
        <end position="76"/>
    </location>
</feature>
<dbReference type="EMBL" id="OOIL02006555">
    <property type="protein sequence ID" value="VFQ97835.1"/>
    <property type="molecule type" value="Genomic_DNA"/>
</dbReference>
<accession>A0A484N904</accession>
<evidence type="ECO:0000256" key="1">
    <source>
        <dbReference type="ARBA" id="ARBA00022737"/>
    </source>
</evidence>
<protein>
    <recommendedName>
        <fullName evidence="6">Pentacotripeptide-repeat region of PRORP domain-containing protein</fullName>
    </recommendedName>
</protein>
<dbReference type="OrthoDB" id="1904535at2759"/>
<name>A0A484N904_9ASTE</name>
<dbReference type="Gene3D" id="1.25.40.10">
    <property type="entry name" value="Tetratricopeptide repeat domain"/>
    <property type="match status" value="3"/>
</dbReference>
<gene>
    <name evidence="4" type="ORF">CCAM_LOCUS39611</name>
</gene>